<evidence type="ECO:0000313" key="3">
    <source>
        <dbReference type="Proteomes" id="UP000031057"/>
    </source>
</evidence>
<dbReference type="RefSeq" id="WP_039286383.1">
    <property type="nucleotide sequence ID" value="NZ_JTDI01000005.1"/>
</dbReference>
<accession>A0A0B1ZM24</accession>
<protein>
    <recommendedName>
        <fullName evidence="1">ChsH2 C-terminal OB-fold domain-containing protein</fullName>
    </recommendedName>
</protein>
<gene>
    <name evidence="2" type="ORF">LK12_16465</name>
</gene>
<dbReference type="SUPFAM" id="SSF50249">
    <property type="entry name" value="Nucleic acid-binding proteins"/>
    <property type="match status" value="1"/>
</dbReference>
<evidence type="ECO:0000313" key="2">
    <source>
        <dbReference type="EMBL" id="KHK90243.1"/>
    </source>
</evidence>
<dbReference type="InterPro" id="IPR002878">
    <property type="entry name" value="ChsH2_C"/>
</dbReference>
<keyword evidence="3" id="KW-1185">Reference proteome</keyword>
<dbReference type="InterPro" id="IPR012340">
    <property type="entry name" value="NA-bd_OB-fold"/>
</dbReference>
<dbReference type="STRING" id="1348853.LK12_16465"/>
<comment type="caution">
    <text evidence="2">The sequence shown here is derived from an EMBL/GenBank/DDBJ whole genome shotgun (WGS) entry which is preliminary data.</text>
</comment>
<dbReference type="EMBL" id="JTDI01000005">
    <property type="protein sequence ID" value="KHK90243.1"/>
    <property type="molecule type" value="Genomic_DNA"/>
</dbReference>
<reference evidence="2 3" key="1">
    <citation type="submission" date="2014-10" db="EMBL/GenBank/DDBJ databases">
        <title>Genome sequence of Novosphingobium malaysiense MUSC 273(T).</title>
        <authorList>
            <person name="Lee L.-H."/>
        </authorList>
    </citation>
    <scope>NUCLEOTIDE SEQUENCE [LARGE SCALE GENOMIC DNA]</scope>
    <source>
        <strain evidence="2 3">MUSC 273</strain>
    </source>
</reference>
<dbReference type="AlphaFoldDB" id="A0A0B1ZM24"/>
<dbReference type="InterPro" id="IPR052513">
    <property type="entry name" value="Thioester_dehydratase-like"/>
</dbReference>
<dbReference type="PANTHER" id="PTHR34075:SF5">
    <property type="entry name" value="BLR3430 PROTEIN"/>
    <property type="match status" value="1"/>
</dbReference>
<name>A0A0B1ZM24_9SPHN</name>
<evidence type="ECO:0000259" key="1">
    <source>
        <dbReference type="Pfam" id="PF01796"/>
    </source>
</evidence>
<organism evidence="2 3">
    <name type="scientific">Novosphingobium malaysiense</name>
    <dbReference type="NCBI Taxonomy" id="1348853"/>
    <lineage>
        <taxon>Bacteria</taxon>
        <taxon>Pseudomonadati</taxon>
        <taxon>Pseudomonadota</taxon>
        <taxon>Alphaproteobacteria</taxon>
        <taxon>Sphingomonadales</taxon>
        <taxon>Sphingomonadaceae</taxon>
        <taxon>Novosphingobium</taxon>
    </lineage>
</organism>
<feature type="domain" description="ChsH2 C-terminal OB-fold" evidence="1">
    <location>
        <begin position="55"/>
        <end position="118"/>
    </location>
</feature>
<proteinExistence type="predicted"/>
<dbReference type="Pfam" id="PF01796">
    <property type="entry name" value="OB_ChsH2_C"/>
    <property type="match status" value="1"/>
</dbReference>
<dbReference type="Proteomes" id="UP000031057">
    <property type="component" value="Unassembled WGS sequence"/>
</dbReference>
<sequence>MAHRRPDRTLGPGHDEFWAWCDKQELRLPKCQACGKLAWPVTPRCQQCDASKFVWVQLSGRGSIVSWGTFVQDYYRGQMATPYDTILVELEEGVLFISNPDGFGEQDISPGMEVSVRFIDCEDSAGPFRLPVFCRSS</sequence>
<dbReference type="PANTHER" id="PTHR34075">
    <property type="entry name" value="BLR3430 PROTEIN"/>
    <property type="match status" value="1"/>
</dbReference>